<gene>
    <name evidence="4" type="ORF">ACFQT0_10290</name>
</gene>
<feature type="domain" description="Sialate O-acetylesterase" evidence="3">
    <location>
        <begin position="108"/>
        <end position="269"/>
    </location>
</feature>
<keyword evidence="5" id="KW-1185">Reference proteome</keyword>
<dbReference type="InterPro" id="IPR005181">
    <property type="entry name" value="SASA"/>
</dbReference>
<sequence length="281" mass="30697">MKPKSLLLCCITLLALLPLPGRAQLRLPSLFTDNMVFQQQADCAVWGWAKAGSTVTVSPSWNKQKYRAQADAAGKWKIKVKTPTAGGPYELTISDGTPVKLKNVLVGEVWLCGGQSNMEMPMKGFKGQPVLGSNEAVVKSKNDNLRLYIVPRSSVTEPQDNSKPSPWRAAAPEAVANFSATGYYFGRLLQEMLQVPVGLIHCSYSGSSIEAWMDTETLRQFAGIKVPDRGDTIKQVSRTPTTLFNGMLHPIEGYGIKGAIWYQGSRTTTGPTSTSNCLQPW</sequence>
<dbReference type="Gene3D" id="2.60.40.10">
    <property type="entry name" value="Immunoglobulins"/>
    <property type="match status" value="1"/>
</dbReference>
<dbReference type="SUPFAM" id="SSF52266">
    <property type="entry name" value="SGNH hydrolase"/>
    <property type="match status" value="1"/>
</dbReference>
<keyword evidence="1" id="KW-0378">Hydrolase</keyword>
<dbReference type="PANTHER" id="PTHR22901">
    <property type="entry name" value="SIALATE O-ACETYLESTERASE"/>
    <property type="match status" value="1"/>
</dbReference>
<organism evidence="4 5">
    <name type="scientific">Hymenobacter humi</name>
    <dbReference type="NCBI Taxonomy" id="1411620"/>
    <lineage>
        <taxon>Bacteria</taxon>
        <taxon>Pseudomonadati</taxon>
        <taxon>Bacteroidota</taxon>
        <taxon>Cytophagia</taxon>
        <taxon>Cytophagales</taxon>
        <taxon>Hymenobacteraceae</taxon>
        <taxon>Hymenobacter</taxon>
    </lineage>
</organism>
<comment type="caution">
    <text evidence="4">The sequence shown here is derived from an EMBL/GenBank/DDBJ whole genome shotgun (WGS) entry which is preliminary data.</text>
</comment>
<protein>
    <submittedName>
        <fullName evidence="4">Sialate O-acetylesterase</fullName>
    </submittedName>
</protein>
<dbReference type="InterPro" id="IPR013783">
    <property type="entry name" value="Ig-like_fold"/>
</dbReference>
<dbReference type="InterPro" id="IPR036514">
    <property type="entry name" value="SGNH_hydro_sf"/>
</dbReference>
<dbReference type="EMBL" id="JBHTEK010000001">
    <property type="protein sequence ID" value="MFC7667731.1"/>
    <property type="molecule type" value="Genomic_DNA"/>
</dbReference>
<feature type="chain" id="PRO_5046675470" evidence="2">
    <location>
        <begin position="24"/>
        <end position="281"/>
    </location>
</feature>
<evidence type="ECO:0000256" key="2">
    <source>
        <dbReference type="SAM" id="SignalP"/>
    </source>
</evidence>
<evidence type="ECO:0000256" key="1">
    <source>
        <dbReference type="ARBA" id="ARBA00022801"/>
    </source>
</evidence>
<feature type="signal peptide" evidence="2">
    <location>
        <begin position="1"/>
        <end position="23"/>
    </location>
</feature>
<dbReference type="InterPro" id="IPR039329">
    <property type="entry name" value="SIAE"/>
</dbReference>
<reference evidence="5" key="1">
    <citation type="journal article" date="2019" name="Int. J. Syst. Evol. Microbiol.">
        <title>The Global Catalogue of Microorganisms (GCM) 10K type strain sequencing project: providing services to taxonomists for standard genome sequencing and annotation.</title>
        <authorList>
            <consortium name="The Broad Institute Genomics Platform"/>
            <consortium name="The Broad Institute Genome Sequencing Center for Infectious Disease"/>
            <person name="Wu L."/>
            <person name="Ma J."/>
        </authorList>
    </citation>
    <scope>NUCLEOTIDE SEQUENCE [LARGE SCALE GENOMIC DNA]</scope>
    <source>
        <strain evidence="5">JCM 19635</strain>
    </source>
</reference>
<dbReference type="Proteomes" id="UP001596513">
    <property type="component" value="Unassembled WGS sequence"/>
</dbReference>
<dbReference type="RefSeq" id="WP_380202493.1">
    <property type="nucleotide sequence ID" value="NZ_JBHTEK010000001.1"/>
</dbReference>
<evidence type="ECO:0000313" key="5">
    <source>
        <dbReference type="Proteomes" id="UP001596513"/>
    </source>
</evidence>
<dbReference type="Pfam" id="PF03629">
    <property type="entry name" value="SASA"/>
    <property type="match status" value="1"/>
</dbReference>
<dbReference type="Gene3D" id="3.40.50.1110">
    <property type="entry name" value="SGNH hydrolase"/>
    <property type="match status" value="1"/>
</dbReference>
<keyword evidence="2" id="KW-0732">Signal</keyword>
<evidence type="ECO:0000259" key="3">
    <source>
        <dbReference type="Pfam" id="PF03629"/>
    </source>
</evidence>
<accession>A0ABW2U5Q8</accession>
<name>A0ABW2U5Q8_9BACT</name>
<proteinExistence type="predicted"/>
<evidence type="ECO:0000313" key="4">
    <source>
        <dbReference type="EMBL" id="MFC7667731.1"/>
    </source>
</evidence>
<dbReference type="PANTHER" id="PTHR22901:SF0">
    <property type="entry name" value="SIALATE O-ACETYLESTERASE"/>
    <property type="match status" value="1"/>
</dbReference>